<feature type="compositionally biased region" description="Basic and acidic residues" evidence="1">
    <location>
        <begin position="71"/>
        <end position="80"/>
    </location>
</feature>
<feature type="region of interest" description="Disordered" evidence="1">
    <location>
        <begin position="40"/>
        <end position="125"/>
    </location>
</feature>
<evidence type="ECO:0000313" key="2">
    <source>
        <dbReference type="Proteomes" id="UP000887565"/>
    </source>
</evidence>
<dbReference type="AlphaFoldDB" id="A0A915J2T4"/>
<evidence type="ECO:0000313" key="3">
    <source>
        <dbReference type="WBParaSite" id="nRc.2.0.1.t20715-RA"/>
    </source>
</evidence>
<feature type="compositionally biased region" description="Polar residues" evidence="1">
    <location>
        <begin position="97"/>
        <end position="109"/>
    </location>
</feature>
<feature type="compositionally biased region" description="Polar residues" evidence="1">
    <location>
        <begin position="60"/>
        <end position="70"/>
    </location>
</feature>
<evidence type="ECO:0000256" key="1">
    <source>
        <dbReference type="SAM" id="MobiDB-lite"/>
    </source>
</evidence>
<accession>A0A915J2T4</accession>
<organism evidence="2 3">
    <name type="scientific">Romanomermis culicivorax</name>
    <name type="common">Nematode worm</name>
    <dbReference type="NCBI Taxonomy" id="13658"/>
    <lineage>
        <taxon>Eukaryota</taxon>
        <taxon>Metazoa</taxon>
        <taxon>Ecdysozoa</taxon>
        <taxon>Nematoda</taxon>
        <taxon>Enoplea</taxon>
        <taxon>Dorylaimia</taxon>
        <taxon>Mermithida</taxon>
        <taxon>Mermithoidea</taxon>
        <taxon>Mermithidae</taxon>
        <taxon>Romanomermis</taxon>
    </lineage>
</organism>
<keyword evidence="2" id="KW-1185">Reference proteome</keyword>
<proteinExistence type="predicted"/>
<protein>
    <submittedName>
        <fullName evidence="3">Uncharacterized protein</fullName>
    </submittedName>
</protein>
<sequence>MKREPKRMRADMRYTHQIYAQSMVQPAEQYSEERNQILDHSPVGHLPRSHERMGLLDFVSDNQQQQNFERSAQKNEMENRRRTKTSDSSIDEEKFCQNFSQSIEYSPESSPMDKKNDDAVDSDAG</sequence>
<name>A0A915J2T4_ROMCU</name>
<dbReference type="WBParaSite" id="nRc.2.0.1.t20715-RA">
    <property type="protein sequence ID" value="nRc.2.0.1.t20715-RA"/>
    <property type="gene ID" value="nRc.2.0.1.g20715"/>
</dbReference>
<reference evidence="3" key="1">
    <citation type="submission" date="2022-11" db="UniProtKB">
        <authorList>
            <consortium name="WormBaseParasite"/>
        </authorList>
    </citation>
    <scope>IDENTIFICATION</scope>
</reference>
<dbReference type="Proteomes" id="UP000887565">
    <property type="component" value="Unplaced"/>
</dbReference>